<dbReference type="EMBL" id="KB446540">
    <property type="protein sequence ID" value="EME43287.1"/>
    <property type="molecule type" value="Genomic_DNA"/>
</dbReference>
<dbReference type="HOGENOM" id="CLU_2413241_0_0_1"/>
<name>M2XLG2_DOTSN</name>
<gene>
    <name evidence="2" type="ORF">DOTSEDRAFT_72633</name>
</gene>
<reference evidence="2 3" key="2">
    <citation type="journal article" date="2012" name="PLoS Pathog.">
        <title>Diverse lifestyles and strategies of plant pathogenesis encoded in the genomes of eighteen Dothideomycetes fungi.</title>
        <authorList>
            <person name="Ohm R.A."/>
            <person name="Feau N."/>
            <person name="Henrissat B."/>
            <person name="Schoch C.L."/>
            <person name="Horwitz B.A."/>
            <person name="Barry K.W."/>
            <person name="Condon B.J."/>
            <person name="Copeland A.C."/>
            <person name="Dhillon B."/>
            <person name="Glaser F."/>
            <person name="Hesse C.N."/>
            <person name="Kosti I."/>
            <person name="LaButti K."/>
            <person name="Lindquist E.A."/>
            <person name="Lucas S."/>
            <person name="Salamov A.A."/>
            <person name="Bradshaw R.E."/>
            <person name="Ciuffetti L."/>
            <person name="Hamelin R.C."/>
            <person name="Kema G.H.J."/>
            <person name="Lawrence C."/>
            <person name="Scott J.A."/>
            <person name="Spatafora J.W."/>
            <person name="Turgeon B.G."/>
            <person name="de Wit P.J.G.M."/>
            <person name="Zhong S."/>
            <person name="Goodwin S.B."/>
            <person name="Grigoriev I.V."/>
        </authorList>
    </citation>
    <scope>NUCLEOTIDE SEQUENCE [LARGE SCALE GENOMIC DNA]</scope>
    <source>
        <strain evidence="3">NZE10 / CBS 128990</strain>
    </source>
</reference>
<sequence>MLTGIGRKPQPLEHSNHQPLTPTNKHRSFPGIIKHRRPKEMLLDSINRSVVPLTFFQDTPIVDLDPLLEFAVVELQDDLYQPVGCSGSLLLN</sequence>
<evidence type="ECO:0000313" key="2">
    <source>
        <dbReference type="EMBL" id="EME43287.1"/>
    </source>
</evidence>
<reference evidence="3" key="1">
    <citation type="journal article" date="2012" name="PLoS Genet.">
        <title>The genomes of the fungal plant pathogens Cladosporium fulvum and Dothistroma septosporum reveal adaptation to different hosts and lifestyles but also signatures of common ancestry.</title>
        <authorList>
            <person name="de Wit P.J.G.M."/>
            <person name="van der Burgt A."/>
            <person name="Oekmen B."/>
            <person name="Stergiopoulos I."/>
            <person name="Abd-Elsalam K.A."/>
            <person name="Aerts A.L."/>
            <person name="Bahkali A.H."/>
            <person name="Beenen H.G."/>
            <person name="Chettri P."/>
            <person name="Cox M.P."/>
            <person name="Datema E."/>
            <person name="de Vries R.P."/>
            <person name="Dhillon B."/>
            <person name="Ganley A.R."/>
            <person name="Griffiths S.A."/>
            <person name="Guo Y."/>
            <person name="Hamelin R.C."/>
            <person name="Henrissat B."/>
            <person name="Kabir M.S."/>
            <person name="Jashni M.K."/>
            <person name="Kema G."/>
            <person name="Klaubauf S."/>
            <person name="Lapidus A."/>
            <person name="Levasseur A."/>
            <person name="Lindquist E."/>
            <person name="Mehrabi R."/>
            <person name="Ohm R.A."/>
            <person name="Owen T.J."/>
            <person name="Salamov A."/>
            <person name="Schwelm A."/>
            <person name="Schijlen E."/>
            <person name="Sun H."/>
            <person name="van den Burg H.A."/>
            <person name="van Ham R.C.H.J."/>
            <person name="Zhang S."/>
            <person name="Goodwin S.B."/>
            <person name="Grigoriev I.V."/>
            <person name="Collemare J."/>
            <person name="Bradshaw R.E."/>
        </authorList>
    </citation>
    <scope>NUCLEOTIDE SEQUENCE [LARGE SCALE GENOMIC DNA]</scope>
    <source>
        <strain evidence="3">NZE10 / CBS 128990</strain>
    </source>
</reference>
<keyword evidence="3" id="KW-1185">Reference proteome</keyword>
<accession>M2XLG2</accession>
<feature type="region of interest" description="Disordered" evidence="1">
    <location>
        <begin position="1"/>
        <end position="31"/>
    </location>
</feature>
<evidence type="ECO:0000256" key="1">
    <source>
        <dbReference type="SAM" id="MobiDB-lite"/>
    </source>
</evidence>
<protein>
    <submittedName>
        <fullName evidence="2">Uncharacterized protein</fullName>
    </submittedName>
</protein>
<organism evidence="2 3">
    <name type="scientific">Dothistroma septosporum (strain NZE10 / CBS 128990)</name>
    <name type="common">Red band needle blight fungus</name>
    <name type="synonym">Mycosphaerella pini</name>
    <dbReference type="NCBI Taxonomy" id="675120"/>
    <lineage>
        <taxon>Eukaryota</taxon>
        <taxon>Fungi</taxon>
        <taxon>Dikarya</taxon>
        <taxon>Ascomycota</taxon>
        <taxon>Pezizomycotina</taxon>
        <taxon>Dothideomycetes</taxon>
        <taxon>Dothideomycetidae</taxon>
        <taxon>Mycosphaerellales</taxon>
        <taxon>Mycosphaerellaceae</taxon>
        <taxon>Dothistroma</taxon>
    </lineage>
</organism>
<dbReference type="Proteomes" id="UP000016933">
    <property type="component" value="Unassembled WGS sequence"/>
</dbReference>
<evidence type="ECO:0000313" key="3">
    <source>
        <dbReference type="Proteomes" id="UP000016933"/>
    </source>
</evidence>
<dbReference type="AlphaFoldDB" id="M2XLG2"/>
<proteinExistence type="predicted"/>